<evidence type="ECO:0000256" key="2">
    <source>
        <dbReference type="SAM" id="SignalP"/>
    </source>
</evidence>
<feature type="signal peptide" evidence="2">
    <location>
        <begin position="1"/>
        <end position="23"/>
    </location>
</feature>
<gene>
    <name evidence="3" type="ORF">POTOM_039903</name>
</gene>
<accession>A0A8X8CJX5</accession>
<keyword evidence="4" id="KW-1185">Reference proteome</keyword>
<proteinExistence type="predicted"/>
<comment type="caution">
    <text evidence="3">The sequence shown here is derived from an EMBL/GenBank/DDBJ whole genome shotgun (WGS) entry which is preliminary data.</text>
</comment>
<dbReference type="AlphaFoldDB" id="A0A8X8CJX5"/>
<protein>
    <submittedName>
        <fullName evidence="3">Uncharacterized protein</fullName>
    </submittedName>
</protein>
<reference evidence="3" key="1">
    <citation type="journal article" date="2020" name="bioRxiv">
        <title>Hybrid origin of Populus tomentosa Carr. identified through genome sequencing and phylogenomic analysis.</title>
        <authorList>
            <person name="An X."/>
            <person name="Gao K."/>
            <person name="Chen Z."/>
            <person name="Li J."/>
            <person name="Yang X."/>
            <person name="Yang X."/>
            <person name="Zhou J."/>
            <person name="Guo T."/>
            <person name="Zhao T."/>
            <person name="Huang S."/>
            <person name="Miao D."/>
            <person name="Khan W.U."/>
            <person name="Rao P."/>
            <person name="Ye M."/>
            <person name="Lei B."/>
            <person name="Liao W."/>
            <person name="Wang J."/>
            <person name="Ji L."/>
            <person name="Li Y."/>
            <person name="Guo B."/>
            <person name="Mustafa N.S."/>
            <person name="Li S."/>
            <person name="Yun Q."/>
            <person name="Keller S.R."/>
            <person name="Mao J."/>
            <person name="Zhang R."/>
            <person name="Strauss S.H."/>
        </authorList>
    </citation>
    <scope>NUCLEOTIDE SEQUENCE</scope>
    <source>
        <strain evidence="3">GM15</strain>
        <tissue evidence="3">Leaf</tissue>
    </source>
</reference>
<dbReference type="Proteomes" id="UP000886885">
    <property type="component" value="Chromosome 11A"/>
</dbReference>
<feature type="region of interest" description="Disordered" evidence="1">
    <location>
        <begin position="51"/>
        <end position="71"/>
    </location>
</feature>
<feature type="chain" id="PRO_5036485420" evidence="2">
    <location>
        <begin position="24"/>
        <end position="71"/>
    </location>
</feature>
<keyword evidence="2" id="KW-0732">Signal</keyword>
<evidence type="ECO:0000313" key="4">
    <source>
        <dbReference type="Proteomes" id="UP000886885"/>
    </source>
</evidence>
<evidence type="ECO:0000256" key="1">
    <source>
        <dbReference type="SAM" id="MobiDB-lite"/>
    </source>
</evidence>
<name>A0A8X8CJX5_POPTO</name>
<sequence length="71" mass="7506">MASTLLFMVVFAIDFIAFALALAAEQKRRAASILLTSIVSKMNFACCSKPEGGYETDSGGGSEMGTYTSLN</sequence>
<dbReference type="EMBL" id="JAAWWB010000021">
    <property type="protein sequence ID" value="KAG6756474.1"/>
    <property type="molecule type" value="Genomic_DNA"/>
</dbReference>
<evidence type="ECO:0000313" key="3">
    <source>
        <dbReference type="EMBL" id="KAG6756474.1"/>
    </source>
</evidence>
<organism evidence="3 4">
    <name type="scientific">Populus tomentosa</name>
    <name type="common">Chinese white poplar</name>
    <dbReference type="NCBI Taxonomy" id="118781"/>
    <lineage>
        <taxon>Eukaryota</taxon>
        <taxon>Viridiplantae</taxon>
        <taxon>Streptophyta</taxon>
        <taxon>Embryophyta</taxon>
        <taxon>Tracheophyta</taxon>
        <taxon>Spermatophyta</taxon>
        <taxon>Magnoliopsida</taxon>
        <taxon>eudicotyledons</taxon>
        <taxon>Gunneridae</taxon>
        <taxon>Pentapetalae</taxon>
        <taxon>rosids</taxon>
        <taxon>fabids</taxon>
        <taxon>Malpighiales</taxon>
        <taxon>Salicaceae</taxon>
        <taxon>Saliceae</taxon>
        <taxon>Populus</taxon>
    </lineage>
</organism>